<dbReference type="InParanoid" id="A0A2P5CGE7"/>
<accession>A0A2P5CGE7</accession>
<comment type="caution">
    <text evidence="1">The sequence shown here is derived from an EMBL/GenBank/DDBJ whole genome shotgun (WGS) entry which is preliminary data.</text>
</comment>
<dbReference type="AlphaFoldDB" id="A0A2P5CGE7"/>
<sequence length="70" mass="7999">MVLQPKASLSTQVIKLSSTSNRNKVLRRSSMLYSQAIRKQQVILFSLKLEVTTKEESARYAVKPKTLKFV</sequence>
<dbReference type="Proteomes" id="UP000237000">
    <property type="component" value="Unassembled WGS sequence"/>
</dbReference>
<dbReference type="OrthoDB" id="10305383at2759"/>
<evidence type="ECO:0000313" key="2">
    <source>
        <dbReference type="Proteomes" id="UP000237000"/>
    </source>
</evidence>
<protein>
    <submittedName>
        <fullName evidence="1">Uncharacterized protein</fullName>
    </submittedName>
</protein>
<name>A0A2P5CGE7_TREOI</name>
<organism evidence="1 2">
    <name type="scientific">Trema orientale</name>
    <name type="common">Charcoal tree</name>
    <name type="synonym">Celtis orientalis</name>
    <dbReference type="NCBI Taxonomy" id="63057"/>
    <lineage>
        <taxon>Eukaryota</taxon>
        <taxon>Viridiplantae</taxon>
        <taxon>Streptophyta</taxon>
        <taxon>Embryophyta</taxon>
        <taxon>Tracheophyta</taxon>
        <taxon>Spermatophyta</taxon>
        <taxon>Magnoliopsida</taxon>
        <taxon>eudicotyledons</taxon>
        <taxon>Gunneridae</taxon>
        <taxon>Pentapetalae</taxon>
        <taxon>rosids</taxon>
        <taxon>fabids</taxon>
        <taxon>Rosales</taxon>
        <taxon>Cannabaceae</taxon>
        <taxon>Trema</taxon>
    </lineage>
</organism>
<reference evidence="2" key="1">
    <citation type="submission" date="2016-06" db="EMBL/GenBank/DDBJ databases">
        <title>Parallel loss of symbiosis genes in relatives of nitrogen-fixing non-legume Parasponia.</title>
        <authorList>
            <person name="Van Velzen R."/>
            <person name="Holmer R."/>
            <person name="Bu F."/>
            <person name="Rutten L."/>
            <person name="Van Zeijl A."/>
            <person name="Liu W."/>
            <person name="Santuari L."/>
            <person name="Cao Q."/>
            <person name="Sharma T."/>
            <person name="Shen D."/>
            <person name="Roswanjaya Y."/>
            <person name="Wardhani T."/>
            <person name="Kalhor M.S."/>
            <person name="Jansen J."/>
            <person name="Van den Hoogen J."/>
            <person name="Gungor B."/>
            <person name="Hartog M."/>
            <person name="Hontelez J."/>
            <person name="Verver J."/>
            <person name="Yang W.-C."/>
            <person name="Schijlen E."/>
            <person name="Repin R."/>
            <person name="Schilthuizen M."/>
            <person name="Schranz E."/>
            <person name="Heidstra R."/>
            <person name="Miyata K."/>
            <person name="Fedorova E."/>
            <person name="Kohlen W."/>
            <person name="Bisseling T."/>
            <person name="Smit S."/>
            <person name="Geurts R."/>
        </authorList>
    </citation>
    <scope>NUCLEOTIDE SEQUENCE [LARGE SCALE GENOMIC DNA]</scope>
    <source>
        <strain evidence="2">cv. RG33-2</strain>
    </source>
</reference>
<proteinExistence type="predicted"/>
<dbReference type="EMBL" id="JXTC01000368">
    <property type="protein sequence ID" value="PON60117.1"/>
    <property type="molecule type" value="Genomic_DNA"/>
</dbReference>
<gene>
    <name evidence="1" type="ORF">TorRG33x02_286010</name>
</gene>
<evidence type="ECO:0000313" key="1">
    <source>
        <dbReference type="EMBL" id="PON60117.1"/>
    </source>
</evidence>
<keyword evidence="2" id="KW-1185">Reference proteome</keyword>